<dbReference type="Proteomes" id="UP000724672">
    <property type="component" value="Unassembled WGS sequence"/>
</dbReference>
<protein>
    <submittedName>
        <fullName evidence="2">Uncharacterized protein</fullName>
    </submittedName>
</protein>
<accession>A0A942Z7X5</accession>
<proteinExistence type="predicted"/>
<evidence type="ECO:0000256" key="1">
    <source>
        <dbReference type="SAM" id="Coils"/>
    </source>
</evidence>
<name>A0A942Z7X5_9FIRM</name>
<gene>
    <name evidence="2" type="ORF">GOQ27_11965</name>
</gene>
<feature type="coiled-coil region" evidence="1">
    <location>
        <begin position="72"/>
        <end position="99"/>
    </location>
</feature>
<dbReference type="EMBL" id="WSFT01000042">
    <property type="protein sequence ID" value="MBS4539182.1"/>
    <property type="molecule type" value="Genomic_DNA"/>
</dbReference>
<dbReference type="RefSeq" id="WP_203367105.1">
    <property type="nucleotide sequence ID" value="NZ_WSFT01000042.1"/>
</dbReference>
<organism evidence="2 3">
    <name type="scientific">Anaeromonas frigoriresistens</name>
    <dbReference type="NCBI Taxonomy" id="2683708"/>
    <lineage>
        <taxon>Bacteria</taxon>
        <taxon>Bacillati</taxon>
        <taxon>Bacillota</taxon>
        <taxon>Tissierellia</taxon>
        <taxon>Tissierellales</taxon>
        <taxon>Thermohalobacteraceae</taxon>
        <taxon>Anaeromonas</taxon>
    </lineage>
</organism>
<comment type="caution">
    <text evidence="2">The sequence shown here is derived from an EMBL/GenBank/DDBJ whole genome shotgun (WGS) entry which is preliminary data.</text>
</comment>
<evidence type="ECO:0000313" key="2">
    <source>
        <dbReference type="EMBL" id="MBS4539182.1"/>
    </source>
</evidence>
<keyword evidence="3" id="KW-1185">Reference proteome</keyword>
<sequence length="303" mass="34276">MKRLKSIFLAVTLIISIFSGNLIVYAEVDNTKGPENHKNSYSINEYEMLKNMTFEKGTIDIEDNNEIPDTTEVSKNRDNKKMEKEMKELSKKLSKEDLIKEYKDKIYSLKEWKVKELKSVGYTDKQIDAIKNFDGSEEMMIAAATTVDVNIGLRNINSSYQGTTVDVIADFNSQGIQSNWFMDIFAVTWSSPLTVVSNTGTVRYVNSNGNSKYYTHTPVPADSLYARQMKFYKYKDEGYPAYYVHSGSMIIKLKSNTKVYDIAAYAAYGYNSISVNPYVSVKGDVGLSFSTGVSNVGWDYTSN</sequence>
<dbReference type="AlphaFoldDB" id="A0A942Z7X5"/>
<evidence type="ECO:0000313" key="3">
    <source>
        <dbReference type="Proteomes" id="UP000724672"/>
    </source>
</evidence>
<keyword evidence="1" id="KW-0175">Coiled coil</keyword>
<reference evidence="2" key="1">
    <citation type="submission" date="2019-12" db="EMBL/GenBank/DDBJ databases">
        <title>Clostridiaceae gen. nov. sp. nov., isolated from sediment in Xinjiang, China.</title>
        <authorList>
            <person name="Zhang R."/>
        </authorList>
    </citation>
    <scope>NUCLEOTIDE SEQUENCE</scope>
    <source>
        <strain evidence="2">D2Q-11</strain>
    </source>
</reference>